<protein>
    <submittedName>
        <fullName evidence="1">Uncharacterized protein</fullName>
    </submittedName>
</protein>
<evidence type="ECO:0000313" key="1">
    <source>
        <dbReference type="EMBL" id="JAP96391.1"/>
    </source>
</evidence>
<proteinExistence type="predicted"/>
<feature type="non-terminal residue" evidence="1">
    <location>
        <position position="1"/>
    </location>
</feature>
<feature type="non-terminal residue" evidence="1">
    <location>
        <position position="115"/>
    </location>
</feature>
<reference evidence="1" key="1">
    <citation type="submission" date="2015-07" db="EMBL/GenBank/DDBJ databases">
        <title>Adaptation to a free-living lifestyle via gene acquisitions in the diplomonad Trepomonas sp. PC1.</title>
        <authorList>
            <person name="Xu F."/>
            <person name="Jerlstrom-Hultqvist J."/>
            <person name="Kolisko M."/>
            <person name="Simpson A.G.B."/>
            <person name="Roger A.J."/>
            <person name="Svard S.G."/>
            <person name="Andersson J.O."/>
        </authorList>
    </citation>
    <scope>NUCLEOTIDE SEQUENCE</scope>
    <source>
        <strain evidence="1">PC1</strain>
    </source>
</reference>
<name>A0A146KM31_9EUKA</name>
<dbReference type="AlphaFoldDB" id="A0A146KM31"/>
<sequence length="115" mass="13294">TYILGEDQKQIVVESSLQQNIDNKLKLNIQNKNNVLNNFSKAKDNLILALPQNFIQIFKMSGCVLFDKIDIPQKTQINWKYLEYCFGIAVISVYQFCFQNSKKALISLTAFSEYC</sequence>
<dbReference type="EMBL" id="GDID01000215">
    <property type="protein sequence ID" value="JAP96391.1"/>
    <property type="molecule type" value="Transcribed_RNA"/>
</dbReference>
<accession>A0A146KM31</accession>
<organism evidence="1">
    <name type="scientific">Trepomonas sp. PC1</name>
    <dbReference type="NCBI Taxonomy" id="1076344"/>
    <lineage>
        <taxon>Eukaryota</taxon>
        <taxon>Metamonada</taxon>
        <taxon>Diplomonadida</taxon>
        <taxon>Hexamitidae</taxon>
        <taxon>Hexamitinae</taxon>
        <taxon>Trepomonas</taxon>
    </lineage>
</organism>
<gene>
    <name evidence="1" type="ORF">TPC1_10291</name>
</gene>